<gene>
    <name evidence="3" type="ORF">JI435_145290</name>
</gene>
<feature type="domain" description="Heterokaryon incompatibility" evidence="2">
    <location>
        <begin position="135"/>
        <end position="234"/>
    </location>
</feature>
<accession>A0A7U2FAI0</accession>
<reference evidence="4" key="1">
    <citation type="journal article" date="2021" name="BMC Genomics">
        <title>Chromosome-level genome assembly and manually-curated proteome of model necrotroph Parastagonospora nodorum Sn15 reveals a genome-wide trove of candidate effector homologs, and redundancy of virulence-related functions within an accessory chromosome.</title>
        <authorList>
            <person name="Bertazzoni S."/>
            <person name="Jones D.A.B."/>
            <person name="Phan H.T."/>
            <person name="Tan K.-C."/>
            <person name="Hane J.K."/>
        </authorList>
    </citation>
    <scope>NUCLEOTIDE SEQUENCE [LARGE SCALE GENOMIC DNA]</scope>
    <source>
        <strain evidence="4">SN15 / ATCC MYA-4574 / FGSC 10173)</strain>
    </source>
</reference>
<dbReference type="EMBL" id="CP069034">
    <property type="protein sequence ID" value="QRD01727.1"/>
    <property type="molecule type" value="Genomic_DNA"/>
</dbReference>
<organism evidence="3 4">
    <name type="scientific">Phaeosphaeria nodorum (strain SN15 / ATCC MYA-4574 / FGSC 10173)</name>
    <name type="common">Glume blotch fungus</name>
    <name type="synonym">Parastagonospora nodorum</name>
    <dbReference type="NCBI Taxonomy" id="321614"/>
    <lineage>
        <taxon>Eukaryota</taxon>
        <taxon>Fungi</taxon>
        <taxon>Dikarya</taxon>
        <taxon>Ascomycota</taxon>
        <taxon>Pezizomycotina</taxon>
        <taxon>Dothideomycetes</taxon>
        <taxon>Pleosporomycetidae</taxon>
        <taxon>Pleosporales</taxon>
        <taxon>Pleosporineae</taxon>
        <taxon>Phaeosphaeriaceae</taxon>
        <taxon>Parastagonospora</taxon>
    </lineage>
</organism>
<dbReference type="Pfam" id="PF06985">
    <property type="entry name" value="HET"/>
    <property type="match status" value="1"/>
</dbReference>
<sequence length="623" mass="71075">MLFELWMHCLKTPAPATRTSGVCLPPNFTLLPSKLRLHAHLLIIDVPQMIPKAPQAKPEPEDSVGGVGNASGVLPAQEDNQARPNNESLEQLEIFKHDLLEYHGSKIRLVKVRPPKGAESPVECDIRIASTSSDYICLSYVWGDREPGEWILLNGKKFWSRQNLFHFLTSARSLVDIRSNWIWIDALCIDQENIEEREHQVKRMGQIYSRASRVVSWFGSDGTISLFLHFAQARRYNYVGGLVAFCMSPYWKRAWITQEIALARRISFMACQTILDSDQLPSHTNTEGIEPWTEFKKLFTYLRAIPRETPLFQLLSRSLDKECQIPRDRVFSLLALCRDGIYVDVDYTAPDALLAWKILNSRNHGFCLCSTEYVHRALNLKALSKPCPREFTPAGEYRCASVTLPVLWCEDTPLQTVMDQNKQKIQEDDEAWRLSNIFWGCFQRPGFGYYPVSHISRCTVEQGKFWLENHIVRWKFQNGLKEETWVVICISLTSLCASHTGWFNLIVNVNTSCAHYNIARDPWDDHTPQTGVPFLEAEWWPKPGGHVFPVRLSNDARACRVILPINVWHVVSAQHRHCWKNTSYTPLEHCMCAGAIGDESRSGAEKVALELCSGGSAPGIYEV</sequence>
<keyword evidence="4" id="KW-1185">Reference proteome</keyword>
<proteinExistence type="predicted"/>
<dbReference type="PANTHER" id="PTHR24148">
    <property type="entry name" value="ANKYRIN REPEAT DOMAIN-CONTAINING PROTEIN 39 HOMOLOG-RELATED"/>
    <property type="match status" value="1"/>
</dbReference>
<protein>
    <recommendedName>
        <fullName evidence="2">Heterokaryon incompatibility domain-containing protein</fullName>
    </recommendedName>
</protein>
<dbReference type="InterPro" id="IPR010730">
    <property type="entry name" value="HET"/>
</dbReference>
<dbReference type="VEuPathDB" id="FungiDB:JI435_145290"/>
<name>A0A7U2FAI0_PHANO</name>
<evidence type="ECO:0000313" key="4">
    <source>
        <dbReference type="Proteomes" id="UP000663193"/>
    </source>
</evidence>
<dbReference type="Proteomes" id="UP000663193">
    <property type="component" value="Chromosome 12"/>
</dbReference>
<feature type="region of interest" description="Disordered" evidence="1">
    <location>
        <begin position="53"/>
        <end position="83"/>
    </location>
</feature>
<evidence type="ECO:0000259" key="2">
    <source>
        <dbReference type="Pfam" id="PF06985"/>
    </source>
</evidence>
<evidence type="ECO:0000256" key="1">
    <source>
        <dbReference type="SAM" id="MobiDB-lite"/>
    </source>
</evidence>
<dbReference type="PANTHER" id="PTHR24148:SF73">
    <property type="entry name" value="HET DOMAIN PROTEIN (AFU_ORTHOLOGUE AFUA_8G01020)"/>
    <property type="match status" value="1"/>
</dbReference>
<dbReference type="OrthoDB" id="194358at2759"/>
<dbReference type="AlphaFoldDB" id="A0A7U2FAI0"/>
<dbReference type="InterPro" id="IPR052895">
    <property type="entry name" value="HetReg/Transcr_Mod"/>
</dbReference>
<evidence type="ECO:0000313" key="3">
    <source>
        <dbReference type="EMBL" id="QRD01727.1"/>
    </source>
</evidence>